<evidence type="ECO:0000313" key="3">
    <source>
        <dbReference type="EMBL" id="GII52708.1"/>
    </source>
</evidence>
<feature type="compositionally biased region" description="Polar residues" evidence="1">
    <location>
        <begin position="1"/>
        <end position="16"/>
    </location>
</feature>
<comment type="caution">
    <text evidence="3">The sequence shown here is derived from an EMBL/GenBank/DDBJ whole genome shotgun (WGS) entry which is preliminary data.</text>
</comment>
<dbReference type="Proteomes" id="UP000605992">
    <property type="component" value="Unassembled WGS sequence"/>
</dbReference>
<dbReference type="Pfam" id="PF06197">
    <property type="entry name" value="DUF998"/>
    <property type="match status" value="1"/>
</dbReference>
<keyword evidence="2" id="KW-0812">Transmembrane</keyword>
<evidence type="ECO:0000256" key="1">
    <source>
        <dbReference type="SAM" id="MobiDB-lite"/>
    </source>
</evidence>
<sequence length="253" mass="26852">MTCTTPSTRSDQTTRPSEPDRRSTPDRALTAFGIIGLASQILFMAGWLIPASWQPHSYSIVRDTISDLMARTAPHAEVPVTLLIAAGIGTMLFALFGLRPALRAAGRTAFYAPWMLAFSALGFGNILSFLQIPCQSGVCGAHQATSTFAGAQDVIGGVVVVTLLAISPFPMSRRLKETPGWQRLGGPSLLTGLAVMASFIAFGLHSTAAIHGLLERAVATIGSGWTAVLAVHLIRTARQPERRTAAAVTTTRR</sequence>
<feature type="region of interest" description="Disordered" evidence="1">
    <location>
        <begin position="1"/>
        <end position="25"/>
    </location>
</feature>
<keyword evidence="2" id="KW-0472">Membrane</keyword>
<evidence type="ECO:0000313" key="4">
    <source>
        <dbReference type="Proteomes" id="UP000605992"/>
    </source>
</evidence>
<protein>
    <recommendedName>
        <fullName evidence="5">DUF998 domain-containing protein</fullName>
    </recommendedName>
</protein>
<proteinExistence type="predicted"/>
<feature type="transmembrane region" description="Helical" evidence="2">
    <location>
        <begin position="110"/>
        <end position="130"/>
    </location>
</feature>
<feature type="transmembrane region" description="Helical" evidence="2">
    <location>
        <begin position="189"/>
        <end position="211"/>
    </location>
</feature>
<feature type="transmembrane region" description="Helical" evidence="2">
    <location>
        <begin position="150"/>
        <end position="169"/>
    </location>
</feature>
<reference evidence="3" key="1">
    <citation type="submission" date="2021-01" db="EMBL/GenBank/DDBJ databases">
        <title>Whole genome shotgun sequence of Planotetraspora thailandica NBRC 104271.</title>
        <authorList>
            <person name="Komaki H."/>
            <person name="Tamura T."/>
        </authorList>
    </citation>
    <scope>NUCLEOTIDE SEQUENCE</scope>
    <source>
        <strain evidence="3">NBRC 104271</strain>
    </source>
</reference>
<organism evidence="3 4">
    <name type="scientific">Planotetraspora thailandica</name>
    <dbReference type="NCBI Taxonomy" id="487172"/>
    <lineage>
        <taxon>Bacteria</taxon>
        <taxon>Bacillati</taxon>
        <taxon>Actinomycetota</taxon>
        <taxon>Actinomycetes</taxon>
        <taxon>Streptosporangiales</taxon>
        <taxon>Streptosporangiaceae</taxon>
        <taxon>Planotetraspora</taxon>
    </lineage>
</organism>
<accession>A0A8J3UVG3</accession>
<dbReference type="InterPro" id="IPR009339">
    <property type="entry name" value="DUF998"/>
</dbReference>
<keyword evidence="4" id="KW-1185">Reference proteome</keyword>
<dbReference type="AlphaFoldDB" id="A0A8J3UVG3"/>
<feature type="transmembrane region" description="Helical" evidence="2">
    <location>
        <begin position="28"/>
        <end position="49"/>
    </location>
</feature>
<keyword evidence="2" id="KW-1133">Transmembrane helix</keyword>
<feature type="transmembrane region" description="Helical" evidence="2">
    <location>
        <begin position="217"/>
        <end position="234"/>
    </location>
</feature>
<dbReference type="EMBL" id="BOOR01000007">
    <property type="protein sequence ID" value="GII52708.1"/>
    <property type="molecule type" value="Genomic_DNA"/>
</dbReference>
<name>A0A8J3UVG3_9ACTN</name>
<gene>
    <name evidence="3" type="ORF">Pth03_10970</name>
</gene>
<evidence type="ECO:0008006" key="5">
    <source>
        <dbReference type="Google" id="ProtNLM"/>
    </source>
</evidence>
<feature type="transmembrane region" description="Helical" evidence="2">
    <location>
        <begin position="78"/>
        <end position="98"/>
    </location>
</feature>
<evidence type="ECO:0000256" key="2">
    <source>
        <dbReference type="SAM" id="Phobius"/>
    </source>
</evidence>